<accession>A0ABV8AGV9</accession>
<evidence type="ECO:0000313" key="1">
    <source>
        <dbReference type="EMBL" id="MFC3877113.1"/>
    </source>
</evidence>
<sequence>MNKHLHIVAFDNPYPPNYGGAIDVFYKIKGLYESGIHIHLHIFIKERRDLLPLEDYCKNVYSYPQKSAFSAVFSRLPIRLMVRENKTLFQRLKKTNDPILFEGLHTTHSLNVQDLKSKILVRTHNIEHDYMQGLAESSSSFIRKFIYKFEARKLKAYEPILNKTDHILALSHNDSDYFESQYDAKVSLLPVCHGFEKVTSNEGFGKYAIFHGDLTTADNIKAVEFLIEVFAGLDFPLKIAGSDLPKALEYKIERQSNVSLERIANRDQLTSLISEAHINVLYSFQESGTKLKVFYALYQGRHCIVNSNIIDDKQILGLCEIAENVTDYRAKVQSLMGKEFILTSERKEVLERYKTSVIIEDLVEILNE</sequence>
<evidence type="ECO:0008006" key="3">
    <source>
        <dbReference type="Google" id="ProtNLM"/>
    </source>
</evidence>
<dbReference type="RefSeq" id="WP_386098780.1">
    <property type="nucleotide sequence ID" value="NZ_JBHSAT010000004.1"/>
</dbReference>
<dbReference type="EMBL" id="JBHSAT010000004">
    <property type="protein sequence ID" value="MFC3877113.1"/>
    <property type="molecule type" value="Genomic_DNA"/>
</dbReference>
<protein>
    <recommendedName>
        <fullName evidence="3">Glycosyltransferase involved in cell wall biosynthesis</fullName>
    </recommendedName>
</protein>
<reference evidence="2" key="1">
    <citation type="journal article" date="2019" name="Int. J. Syst. Evol. Microbiol.">
        <title>The Global Catalogue of Microorganisms (GCM) 10K type strain sequencing project: providing services to taxonomists for standard genome sequencing and annotation.</title>
        <authorList>
            <consortium name="The Broad Institute Genomics Platform"/>
            <consortium name="The Broad Institute Genome Sequencing Center for Infectious Disease"/>
            <person name="Wu L."/>
            <person name="Ma J."/>
        </authorList>
    </citation>
    <scope>NUCLEOTIDE SEQUENCE [LARGE SCALE GENOMIC DNA]</scope>
    <source>
        <strain evidence="2">CECT 8979</strain>
    </source>
</reference>
<gene>
    <name evidence="1" type="ORF">ACFOSX_07690</name>
</gene>
<evidence type="ECO:0000313" key="2">
    <source>
        <dbReference type="Proteomes" id="UP001595812"/>
    </source>
</evidence>
<dbReference type="SUPFAM" id="SSF53756">
    <property type="entry name" value="UDP-Glycosyltransferase/glycogen phosphorylase"/>
    <property type="match status" value="1"/>
</dbReference>
<name>A0ABV8AGV9_9FLAO</name>
<proteinExistence type="predicted"/>
<dbReference type="Proteomes" id="UP001595812">
    <property type="component" value="Unassembled WGS sequence"/>
</dbReference>
<organism evidence="1 2">
    <name type="scientific">Winogradskyella maritima</name>
    <dbReference type="NCBI Taxonomy" id="1517766"/>
    <lineage>
        <taxon>Bacteria</taxon>
        <taxon>Pseudomonadati</taxon>
        <taxon>Bacteroidota</taxon>
        <taxon>Flavobacteriia</taxon>
        <taxon>Flavobacteriales</taxon>
        <taxon>Flavobacteriaceae</taxon>
        <taxon>Winogradskyella</taxon>
    </lineage>
</organism>
<keyword evidence="2" id="KW-1185">Reference proteome</keyword>
<comment type="caution">
    <text evidence="1">The sequence shown here is derived from an EMBL/GenBank/DDBJ whole genome shotgun (WGS) entry which is preliminary data.</text>
</comment>